<dbReference type="Gene3D" id="1.20.58.1460">
    <property type="match status" value="1"/>
</dbReference>
<proteinExistence type="predicted"/>
<feature type="domain" description="Transcriptional repressor PaaX-like C-terminal" evidence="2">
    <location>
        <begin position="165"/>
        <end position="250"/>
    </location>
</feature>
<dbReference type="Pfam" id="PF20803">
    <property type="entry name" value="PaaX_M"/>
    <property type="match status" value="1"/>
</dbReference>
<dbReference type="PANTHER" id="PTHR30319">
    <property type="entry name" value="PHENYLACETIC ACID REGULATOR-RELATED TRANSCRIPTIONAL REPRESSOR"/>
    <property type="match status" value="1"/>
</dbReference>
<dbReference type="InterPro" id="IPR012906">
    <property type="entry name" value="PaaX-like_N"/>
</dbReference>
<comment type="caution">
    <text evidence="4">The sequence shown here is derived from an EMBL/GenBank/DDBJ whole genome shotgun (WGS) entry which is preliminary data.</text>
</comment>
<dbReference type="PIRSF" id="PIRSF020623">
    <property type="entry name" value="PaaX"/>
    <property type="match status" value="1"/>
</dbReference>
<protein>
    <submittedName>
        <fullName evidence="4">PaaX family transcriptional regulator C-terminal domain-containing protein</fullName>
    </submittedName>
</protein>
<gene>
    <name evidence="4" type="ORF">ACFFSY_33175</name>
</gene>
<evidence type="ECO:0000259" key="2">
    <source>
        <dbReference type="Pfam" id="PF08223"/>
    </source>
</evidence>
<organism evidence="4 5">
    <name type="scientific">Paenibacillus aurantiacus</name>
    <dbReference type="NCBI Taxonomy" id="1936118"/>
    <lineage>
        <taxon>Bacteria</taxon>
        <taxon>Bacillati</taxon>
        <taxon>Bacillota</taxon>
        <taxon>Bacilli</taxon>
        <taxon>Bacillales</taxon>
        <taxon>Paenibacillaceae</taxon>
        <taxon>Paenibacillus</taxon>
    </lineage>
</organism>
<dbReference type="Pfam" id="PF08223">
    <property type="entry name" value="PaaX_C"/>
    <property type="match status" value="1"/>
</dbReference>
<name>A0ABV5L016_9BACL</name>
<accession>A0ABV5L016</accession>
<dbReference type="InterPro" id="IPR048846">
    <property type="entry name" value="PaaX-like_central"/>
</dbReference>
<feature type="domain" description="Transcriptional repressor PaaX-like N-terminal" evidence="1">
    <location>
        <begin position="17"/>
        <end position="59"/>
    </location>
</feature>
<dbReference type="RefSeq" id="WP_377502588.1">
    <property type="nucleotide sequence ID" value="NZ_JBHMDO010000054.1"/>
</dbReference>
<evidence type="ECO:0000313" key="5">
    <source>
        <dbReference type="Proteomes" id="UP001589747"/>
    </source>
</evidence>
<feature type="domain" description="Transcriptional repressor PaaX-like central Cas2-like" evidence="3">
    <location>
        <begin position="80"/>
        <end position="160"/>
    </location>
</feature>
<evidence type="ECO:0000259" key="1">
    <source>
        <dbReference type="Pfam" id="PF07848"/>
    </source>
</evidence>
<dbReference type="PANTHER" id="PTHR30319:SF1">
    <property type="entry name" value="TRANSCRIPTIONAL REPRESSOR PAAX"/>
    <property type="match status" value="1"/>
</dbReference>
<sequence length="269" mass="31443">MLSLEKQILFLISSTEGVEVKRLVEIYEARGVDHQIVRNALLRLKKEGYLSSKERSKYEITIQGLDFITTINQKPQLLGKPWDGQWLTVMFEVPESERKKRDALRSDLLQLGFGALYKSVYITPWDYVEEVLRFAKQYDVEDRLTLLKGSFVAQEQPLTLVKRLWPLEELNEVYRAKIQWFHSEFVPDIEPLLREPSDGLALFVRFLELGELLADLSLNDPMLPEELLEPNWLGRACFQDMQQCLRQLADAIPMQSPYRMFVARFLTES</sequence>
<dbReference type="Pfam" id="PF07848">
    <property type="entry name" value="PaaX"/>
    <property type="match status" value="1"/>
</dbReference>
<dbReference type="Proteomes" id="UP001589747">
    <property type="component" value="Unassembled WGS sequence"/>
</dbReference>
<evidence type="ECO:0000313" key="4">
    <source>
        <dbReference type="EMBL" id="MFB9330819.1"/>
    </source>
</evidence>
<evidence type="ECO:0000259" key="3">
    <source>
        <dbReference type="Pfam" id="PF20803"/>
    </source>
</evidence>
<dbReference type="Gene3D" id="3.30.70.2650">
    <property type="match status" value="1"/>
</dbReference>
<dbReference type="InterPro" id="IPR011965">
    <property type="entry name" value="PaaX_trns_reg"/>
</dbReference>
<keyword evidence="5" id="KW-1185">Reference proteome</keyword>
<reference evidence="4 5" key="1">
    <citation type="submission" date="2024-09" db="EMBL/GenBank/DDBJ databases">
        <authorList>
            <person name="Sun Q."/>
            <person name="Mori K."/>
        </authorList>
    </citation>
    <scope>NUCLEOTIDE SEQUENCE [LARGE SCALE GENOMIC DNA]</scope>
    <source>
        <strain evidence="4 5">TISTR 2452</strain>
    </source>
</reference>
<dbReference type="EMBL" id="JBHMDO010000054">
    <property type="protein sequence ID" value="MFB9330819.1"/>
    <property type="molecule type" value="Genomic_DNA"/>
</dbReference>
<dbReference type="InterPro" id="IPR013225">
    <property type="entry name" value="PaaX_C"/>
</dbReference>